<evidence type="ECO:0000313" key="2">
    <source>
        <dbReference type="Proteomes" id="UP000314294"/>
    </source>
</evidence>
<evidence type="ECO:0000313" key="1">
    <source>
        <dbReference type="EMBL" id="TNN50878.1"/>
    </source>
</evidence>
<dbReference type="EMBL" id="SRLO01000602">
    <property type="protein sequence ID" value="TNN50878.1"/>
    <property type="molecule type" value="Genomic_DNA"/>
</dbReference>
<protein>
    <submittedName>
        <fullName evidence="1">Uncharacterized protein</fullName>
    </submittedName>
</protein>
<sequence length="61" mass="6782">MESLDSPGWTLIDRHSFHDSSTANARVIDIRLASSKGTANAPVRTLPALRRHTENSLLFHL</sequence>
<accession>A0A4Z2GB98</accession>
<name>A0A4Z2GB98_9TELE</name>
<proteinExistence type="predicted"/>
<keyword evidence="2" id="KW-1185">Reference proteome</keyword>
<organism evidence="1 2">
    <name type="scientific">Liparis tanakae</name>
    <name type="common">Tanaka's snailfish</name>
    <dbReference type="NCBI Taxonomy" id="230148"/>
    <lineage>
        <taxon>Eukaryota</taxon>
        <taxon>Metazoa</taxon>
        <taxon>Chordata</taxon>
        <taxon>Craniata</taxon>
        <taxon>Vertebrata</taxon>
        <taxon>Euteleostomi</taxon>
        <taxon>Actinopterygii</taxon>
        <taxon>Neopterygii</taxon>
        <taxon>Teleostei</taxon>
        <taxon>Neoteleostei</taxon>
        <taxon>Acanthomorphata</taxon>
        <taxon>Eupercaria</taxon>
        <taxon>Perciformes</taxon>
        <taxon>Cottioidei</taxon>
        <taxon>Cottales</taxon>
        <taxon>Liparidae</taxon>
        <taxon>Liparis</taxon>
    </lineage>
</organism>
<reference evidence="1 2" key="1">
    <citation type="submission" date="2019-03" db="EMBL/GenBank/DDBJ databases">
        <title>First draft genome of Liparis tanakae, snailfish: a comprehensive survey of snailfish specific genes.</title>
        <authorList>
            <person name="Kim W."/>
            <person name="Song I."/>
            <person name="Jeong J.-H."/>
            <person name="Kim D."/>
            <person name="Kim S."/>
            <person name="Ryu S."/>
            <person name="Song J.Y."/>
            <person name="Lee S.K."/>
        </authorList>
    </citation>
    <scope>NUCLEOTIDE SEQUENCE [LARGE SCALE GENOMIC DNA]</scope>
    <source>
        <tissue evidence="1">Muscle</tissue>
    </source>
</reference>
<gene>
    <name evidence="1" type="ORF">EYF80_038902</name>
</gene>
<dbReference type="Proteomes" id="UP000314294">
    <property type="component" value="Unassembled WGS sequence"/>
</dbReference>
<comment type="caution">
    <text evidence="1">The sequence shown here is derived from an EMBL/GenBank/DDBJ whole genome shotgun (WGS) entry which is preliminary data.</text>
</comment>
<dbReference type="AlphaFoldDB" id="A0A4Z2GB98"/>